<dbReference type="RefSeq" id="WP_074024875.1">
    <property type="nucleotide sequence ID" value="NZ_CAWNAG010000142.1"/>
</dbReference>
<dbReference type="OrthoDB" id="6919103at2"/>
<dbReference type="AlphaFoldDB" id="A0A1Q5TJA2"/>
<evidence type="ECO:0000313" key="1">
    <source>
        <dbReference type="EMBL" id="OKP00296.1"/>
    </source>
</evidence>
<accession>A0A1Q5TJA2</accession>
<reference evidence="1 2" key="1">
    <citation type="submission" date="2016-09" db="EMBL/GenBank/DDBJ databases">
        <title>Xenorhabdus thuongxuanensis sp. nov. and Xenorhabdus eapokensis sp. nov., isolated from Steinernema species.</title>
        <authorList>
            <person name="Kaempfer P."/>
            <person name="Tobias N.J."/>
            <person name="Phan Ke L."/>
            <person name="Bode H.B."/>
            <person name="Glaeser S.P."/>
        </authorList>
    </citation>
    <scope>NUCLEOTIDE SEQUENCE [LARGE SCALE GENOMIC DNA]</scope>
    <source>
        <strain evidence="1 2">DL20</strain>
    </source>
</reference>
<name>A0A1Q5TJA2_9GAMM</name>
<gene>
    <name evidence="1" type="ORF">Xedl_03317</name>
</gene>
<keyword evidence="2" id="KW-1185">Reference proteome</keyword>
<organism evidence="1 2">
    <name type="scientific">Xenorhabdus eapokensis</name>
    <dbReference type="NCBI Taxonomy" id="1873482"/>
    <lineage>
        <taxon>Bacteria</taxon>
        <taxon>Pseudomonadati</taxon>
        <taxon>Pseudomonadota</taxon>
        <taxon>Gammaproteobacteria</taxon>
        <taxon>Enterobacterales</taxon>
        <taxon>Morganellaceae</taxon>
        <taxon>Xenorhabdus</taxon>
    </lineage>
</organism>
<dbReference type="Proteomes" id="UP000186268">
    <property type="component" value="Unassembled WGS sequence"/>
</dbReference>
<comment type="caution">
    <text evidence="1">The sequence shown here is derived from an EMBL/GenBank/DDBJ whole genome shotgun (WGS) entry which is preliminary data.</text>
</comment>
<dbReference type="EMBL" id="MKGQ01000035">
    <property type="protein sequence ID" value="OKP00296.1"/>
    <property type="molecule type" value="Genomic_DNA"/>
</dbReference>
<evidence type="ECO:0008006" key="3">
    <source>
        <dbReference type="Google" id="ProtNLM"/>
    </source>
</evidence>
<sequence length="109" mass="13102">MRKIIIYSNMLNKSLSYIRNVQTHSCFRKAFDKSCYMEAELLHNIVISLTDEEMTLHDIFFLNNHARFYLENTNDKECANYYSHQDDIKKLFSIVPEYLKNQLEWQGPQ</sequence>
<proteinExistence type="predicted"/>
<evidence type="ECO:0000313" key="2">
    <source>
        <dbReference type="Proteomes" id="UP000186268"/>
    </source>
</evidence>
<protein>
    <recommendedName>
        <fullName evidence="3">Zinc ABC transporter substrate-binding protein</fullName>
    </recommendedName>
</protein>